<dbReference type="GeneID" id="76996462"/>
<dbReference type="PROSITE" id="PS00041">
    <property type="entry name" value="HTH_ARAC_FAMILY_1"/>
    <property type="match status" value="1"/>
</dbReference>
<dbReference type="InterPro" id="IPR009057">
    <property type="entry name" value="Homeodomain-like_sf"/>
</dbReference>
<sequence>MTIANRTARPFAPILHAISTTHYWKGHGALSIKTFRNGRAFYEAGQGHFSVDENSYLVLNQGQEYAITIEAEQPVESFCVFFPDSVAEAVLHDLTVSDKQLLDDPFSPKRGTIEFVQKTYPHDQWVAPALRRLRSEYASRQGEPMWLEDKLHGLAQALLQVHLQVRRDISKLPARKSATRSELYKRVHIGHDYMSAYYDRPITLTDIARAACLSPNHFLRSYKQLFARSPHQYIMEKRLQTAKQLLLHTEKSVTEICLEVGFHSPGSFSSLFSRRFGIPPSRLRIKR</sequence>
<comment type="caution">
    <text evidence="5">The sequence shown here is derived from an EMBL/GenBank/DDBJ whole genome shotgun (WGS) entry which is preliminary data.</text>
</comment>
<dbReference type="InterPro" id="IPR020449">
    <property type="entry name" value="Tscrpt_reg_AraC-type_HTH"/>
</dbReference>
<dbReference type="InterPro" id="IPR018060">
    <property type="entry name" value="HTH_AraC"/>
</dbReference>
<evidence type="ECO:0000256" key="2">
    <source>
        <dbReference type="ARBA" id="ARBA00023125"/>
    </source>
</evidence>
<dbReference type="InterPro" id="IPR018062">
    <property type="entry name" value="HTH_AraC-typ_CS"/>
</dbReference>
<dbReference type="Pfam" id="PF12833">
    <property type="entry name" value="HTH_18"/>
    <property type="match status" value="1"/>
</dbReference>
<evidence type="ECO:0000259" key="4">
    <source>
        <dbReference type="PROSITE" id="PS01124"/>
    </source>
</evidence>
<dbReference type="SUPFAM" id="SSF46689">
    <property type="entry name" value="Homeodomain-like"/>
    <property type="match status" value="2"/>
</dbReference>
<dbReference type="PRINTS" id="PR00032">
    <property type="entry name" value="HTHARAC"/>
</dbReference>
<evidence type="ECO:0000313" key="6">
    <source>
        <dbReference type="Proteomes" id="UP001209276"/>
    </source>
</evidence>
<dbReference type="RefSeq" id="WP_244194380.1">
    <property type="nucleotide sequence ID" value="NZ_CABMNB010000047.1"/>
</dbReference>
<gene>
    <name evidence="5" type="ORF">M5W83_10250</name>
</gene>
<keyword evidence="6" id="KW-1185">Reference proteome</keyword>
<evidence type="ECO:0000313" key="5">
    <source>
        <dbReference type="EMBL" id="MCY9607531.1"/>
    </source>
</evidence>
<dbReference type="PROSITE" id="PS01124">
    <property type="entry name" value="HTH_ARAC_FAMILY_2"/>
    <property type="match status" value="1"/>
</dbReference>
<dbReference type="Gene3D" id="1.10.10.60">
    <property type="entry name" value="Homeodomain-like"/>
    <property type="match status" value="2"/>
</dbReference>
<name>A0ABT4FXD5_PANTH</name>
<dbReference type="PANTHER" id="PTHR43280">
    <property type="entry name" value="ARAC-FAMILY TRANSCRIPTIONAL REGULATOR"/>
    <property type="match status" value="1"/>
</dbReference>
<dbReference type="EMBL" id="JAMDMM010000021">
    <property type="protein sequence ID" value="MCY9607531.1"/>
    <property type="molecule type" value="Genomic_DNA"/>
</dbReference>
<accession>A0ABT4FXD5</accession>
<dbReference type="InterPro" id="IPR037923">
    <property type="entry name" value="HTH-like"/>
</dbReference>
<keyword evidence="1" id="KW-0805">Transcription regulation</keyword>
<dbReference type="SUPFAM" id="SSF51215">
    <property type="entry name" value="Regulatory protein AraC"/>
    <property type="match status" value="1"/>
</dbReference>
<reference evidence="5 6" key="1">
    <citation type="submission" date="2022-05" db="EMBL/GenBank/DDBJ databases">
        <title>Genome Sequencing of Bee-Associated Microbes.</title>
        <authorList>
            <person name="Dunlap C."/>
        </authorList>
    </citation>
    <scope>NUCLEOTIDE SEQUENCE [LARGE SCALE GENOMIC DNA]</scope>
    <source>
        <strain evidence="5 6">NRRL B-14613</strain>
    </source>
</reference>
<evidence type="ECO:0000256" key="3">
    <source>
        <dbReference type="ARBA" id="ARBA00023163"/>
    </source>
</evidence>
<organism evidence="5 6">
    <name type="scientific">Paenibacillus thiaminolyticus</name>
    <name type="common">Bacillus thiaminolyticus</name>
    <dbReference type="NCBI Taxonomy" id="49283"/>
    <lineage>
        <taxon>Bacteria</taxon>
        <taxon>Bacillati</taxon>
        <taxon>Bacillota</taxon>
        <taxon>Bacilli</taxon>
        <taxon>Bacillales</taxon>
        <taxon>Paenibacillaceae</taxon>
        <taxon>Paenibacillus</taxon>
    </lineage>
</organism>
<keyword evidence="3" id="KW-0804">Transcription</keyword>
<protein>
    <submittedName>
        <fullName evidence="5">Helix-turn-helix transcriptional regulator</fullName>
    </submittedName>
</protein>
<dbReference type="PANTHER" id="PTHR43280:SF2">
    <property type="entry name" value="HTH-TYPE TRANSCRIPTIONAL REGULATOR EXSA"/>
    <property type="match status" value="1"/>
</dbReference>
<proteinExistence type="predicted"/>
<keyword evidence="2" id="KW-0238">DNA-binding</keyword>
<dbReference type="Proteomes" id="UP001209276">
    <property type="component" value="Unassembled WGS sequence"/>
</dbReference>
<feature type="domain" description="HTH araC/xylS-type" evidence="4">
    <location>
        <begin position="188"/>
        <end position="286"/>
    </location>
</feature>
<evidence type="ECO:0000256" key="1">
    <source>
        <dbReference type="ARBA" id="ARBA00023015"/>
    </source>
</evidence>
<dbReference type="SMART" id="SM00342">
    <property type="entry name" value="HTH_ARAC"/>
    <property type="match status" value="1"/>
</dbReference>